<protein>
    <submittedName>
        <fullName evidence="2">Uncharacterized protein</fullName>
    </submittedName>
</protein>
<proteinExistence type="predicted"/>
<feature type="region of interest" description="Disordered" evidence="1">
    <location>
        <begin position="1"/>
        <end position="27"/>
    </location>
</feature>
<dbReference type="AlphaFoldDB" id="A0A0C3Q2Z1"/>
<feature type="compositionally biased region" description="Basic residues" evidence="1">
    <location>
        <begin position="16"/>
        <end position="26"/>
    </location>
</feature>
<organism evidence="2 3">
    <name type="scientific">Tulasnella calospora MUT 4182</name>
    <dbReference type="NCBI Taxonomy" id="1051891"/>
    <lineage>
        <taxon>Eukaryota</taxon>
        <taxon>Fungi</taxon>
        <taxon>Dikarya</taxon>
        <taxon>Basidiomycota</taxon>
        <taxon>Agaricomycotina</taxon>
        <taxon>Agaricomycetes</taxon>
        <taxon>Cantharellales</taxon>
        <taxon>Tulasnellaceae</taxon>
        <taxon>Tulasnella</taxon>
    </lineage>
</organism>
<reference evidence="2 3" key="1">
    <citation type="submission" date="2014-04" db="EMBL/GenBank/DDBJ databases">
        <authorList>
            <consortium name="DOE Joint Genome Institute"/>
            <person name="Kuo A."/>
            <person name="Girlanda M."/>
            <person name="Perotto S."/>
            <person name="Kohler A."/>
            <person name="Nagy L.G."/>
            <person name="Floudas D."/>
            <person name="Copeland A."/>
            <person name="Barry K.W."/>
            <person name="Cichocki N."/>
            <person name="Veneault-Fourrey C."/>
            <person name="LaButti K."/>
            <person name="Lindquist E.A."/>
            <person name="Lipzen A."/>
            <person name="Lundell T."/>
            <person name="Morin E."/>
            <person name="Murat C."/>
            <person name="Sun H."/>
            <person name="Tunlid A."/>
            <person name="Henrissat B."/>
            <person name="Grigoriev I.V."/>
            <person name="Hibbett D.S."/>
            <person name="Martin F."/>
            <person name="Nordberg H.P."/>
            <person name="Cantor M.N."/>
            <person name="Hua S.X."/>
        </authorList>
    </citation>
    <scope>NUCLEOTIDE SEQUENCE [LARGE SCALE GENOMIC DNA]</scope>
    <source>
        <strain evidence="2 3">MUT 4182</strain>
    </source>
</reference>
<evidence type="ECO:0000313" key="2">
    <source>
        <dbReference type="EMBL" id="KIO22970.1"/>
    </source>
</evidence>
<dbReference type="Proteomes" id="UP000054248">
    <property type="component" value="Unassembled WGS sequence"/>
</dbReference>
<evidence type="ECO:0000313" key="3">
    <source>
        <dbReference type="Proteomes" id="UP000054248"/>
    </source>
</evidence>
<evidence type="ECO:0000256" key="1">
    <source>
        <dbReference type="SAM" id="MobiDB-lite"/>
    </source>
</evidence>
<accession>A0A0C3Q2Z1</accession>
<gene>
    <name evidence="2" type="ORF">M407DRAFT_27540</name>
</gene>
<reference evidence="3" key="2">
    <citation type="submission" date="2015-01" db="EMBL/GenBank/DDBJ databases">
        <title>Evolutionary Origins and Diversification of the Mycorrhizal Mutualists.</title>
        <authorList>
            <consortium name="DOE Joint Genome Institute"/>
            <consortium name="Mycorrhizal Genomics Consortium"/>
            <person name="Kohler A."/>
            <person name="Kuo A."/>
            <person name="Nagy L.G."/>
            <person name="Floudas D."/>
            <person name="Copeland A."/>
            <person name="Barry K.W."/>
            <person name="Cichocki N."/>
            <person name="Veneault-Fourrey C."/>
            <person name="LaButti K."/>
            <person name="Lindquist E.A."/>
            <person name="Lipzen A."/>
            <person name="Lundell T."/>
            <person name="Morin E."/>
            <person name="Murat C."/>
            <person name="Riley R."/>
            <person name="Ohm R."/>
            <person name="Sun H."/>
            <person name="Tunlid A."/>
            <person name="Henrissat B."/>
            <person name="Grigoriev I.V."/>
            <person name="Hibbett D.S."/>
            <person name="Martin F."/>
        </authorList>
    </citation>
    <scope>NUCLEOTIDE SEQUENCE [LARGE SCALE GENOMIC DNA]</scope>
    <source>
        <strain evidence="3">MUT 4182</strain>
    </source>
</reference>
<feature type="compositionally biased region" description="Basic and acidic residues" evidence="1">
    <location>
        <begin position="1"/>
        <end position="15"/>
    </location>
</feature>
<keyword evidence="3" id="KW-1185">Reference proteome</keyword>
<name>A0A0C3Q2Z1_9AGAM</name>
<sequence length="74" mass="8344">MSRRDRDALADGNREFRKKHERHLSQHHTTIQQLLGGLQMTSGIGLGGLTELQLAPAPFDWRHKSLCDTSTFSS</sequence>
<dbReference type="HOGENOM" id="CLU_2689609_0_0_1"/>
<dbReference type="EMBL" id="KN823096">
    <property type="protein sequence ID" value="KIO22970.1"/>
    <property type="molecule type" value="Genomic_DNA"/>
</dbReference>